<dbReference type="PROSITE" id="PS50206">
    <property type="entry name" value="RHODANESE_3"/>
    <property type="match status" value="1"/>
</dbReference>
<gene>
    <name evidence="4" type="ORF">BGZ70_007295</name>
</gene>
<comment type="caution">
    <text evidence="4">The sequence shown here is derived from an EMBL/GenBank/DDBJ whole genome shotgun (WGS) entry which is preliminary data.</text>
</comment>
<accession>A0A9P6M297</accession>
<evidence type="ECO:0000313" key="4">
    <source>
        <dbReference type="EMBL" id="KAF9963616.1"/>
    </source>
</evidence>
<dbReference type="GO" id="GO:0004725">
    <property type="term" value="F:protein tyrosine phosphatase activity"/>
    <property type="evidence" value="ECO:0007669"/>
    <property type="project" value="UniProtKB-EC"/>
</dbReference>
<evidence type="ECO:0000256" key="1">
    <source>
        <dbReference type="ARBA" id="ARBA00013064"/>
    </source>
</evidence>
<dbReference type="Pfam" id="PF00782">
    <property type="entry name" value="DSPc"/>
    <property type="match status" value="1"/>
</dbReference>
<dbReference type="Gene3D" id="3.90.190.10">
    <property type="entry name" value="Protein tyrosine phosphatase superfamily"/>
    <property type="match status" value="1"/>
</dbReference>
<dbReference type="InterPro" id="IPR000387">
    <property type="entry name" value="Tyr_Pase_dom"/>
</dbReference>
<dbReference type="EMBL" id="JAAAHY010000451">
    <property type="protein sequence ID" value="KAF9963616.1"/>
    <property type="molecule type" value="Genomic_DNA"/>
</dbReference>
<feature type="domain" description="Tyrosine specific protein phosphatases" evidence="2">
    <location>
        <begin position="15"/>
        <end position="53"/>
    </location>
</feature>
<dbReference type="Proteomes" id="UP000738359">
    <property type="component" value="Unassembled WGS sequence"/>
</dbReference>
<dbReference type="OrthoDB" id="2017893at2759"/>
<organism evidence="4 5">
    <name type="scientific">Mortierella alpina</name>
    <name type="common">Oleaginous fungus</name>
    <name type="synonym">Mortierella renispora</name>
    <dbReference type="NCBI Taxonomy" id="64518"/>
    <lineage>
        <taxon>Eukaryota</taxon>
        <taxon>Fungi</taxon>
        <taxon>Fungi incertae sedis</taxon>
        <taxon>Mucoromycota</taxon>
        <taxon>Mortierellomycotina</taxon>
        <taxon>Mortierellomycetes</taxon>
        <taxon>Mortierellales</taxon>
        <taxon>Mortierellaceae</taxon>
        <taxon>Mortierella</taxon>
    </lineage>
</organism>
<dbReference type="InterPro" id="IPR001763">
    <property type="entry name" value="Rhodanese-like_dom"/>
</dbReference>
<evidence type="ECO:0000259" key="2">
    <source>
        <dbReference type="PROSITE" id="PS50056"/>
    </source>
</evidence>
<evidence type="ECO:0000259" key="3">
    <source>
        <dbReference type="PROSITE" id="PS50206"/>
    </source>
</evidence>
<protein>
    <recommendedName>
        <fullName evidence="1">protein-tyrosine-phosphatase</fullName>
        <ecNumber evidence="1">3.1.3.48</ecNumber>
    </recommendedName>
</protein>
<dbReference type="PROSITE" id="PS00383">
    <property type="entry name" value="TYR_PHOSPHATASE_1"/>
    <property type="match status" value="1"/>
</dbReference>
<reference evidence="4" key="1">
    <citation type="journal article" date="2020" name="Fungal Divers.">
        <title>Resolving the Mortierellaceae phylogeny through synthesis of multi-gene phylogenetics and phylogenomics.</title>
        <authorList>
            <person name="Vandepol N."/>
            <person name="Liber J."/>
            <person name="Desiro A."/>
            <person name="Na H."/>
            <person name="Kennedy M."/>
            <person name="Barry K."/>
            <person name="Grigoriev I.V."/>
            <person name="Miller A.N."/>
            <person name="O'Donnell K."/>
            <person name="Stajich J.E."/>
            <person name="Bonito G."/>
        </authorList>
    </citation>
    <scope>NUCLEOTIDE SEQUENCE</scope>
    <source>
        <strain evidence="4">CK1249</strain>
    </source>
</reference>
<sequence>VISLPPGAHNKISDAALKEAVEFLKAEVGQGKKVLVHCRDGNGRSGSVATAYIAAQMKEQRQAGGYSQGGGGLYDEALKEIWKWKCDVYPHKGLRESLDRIEW</sequence>
<keyword evidence="5" id="KW-1185">Reference proteome</keyword>
<feature type="domain" description="Rhodanese" evidence="3">
    <location>
        <begin position="6"/>
        <end position="82"/>
    </location>
</feature>
<dbReference type="InterPro" id="IPR029021">
    <property type="entry name" value="Prot-tyrosine_phosphatase-like"/>
</dbReference>
<name>A0A9P6M297_MORAP</name>
<evidence type="ECO:0000313" key="5">
    <source>
        <dbReference type="Proteomes" id="UP000738359"/>
    </source>
</evidence>
<dbReference type="AlphaFoldDB" id="A0A9P6M297"/>
<dbReference type="SUPFAM" id="SSF52799">
    <property type="entry name" value="(Phosphotyrosine protein) phosphatases II"/>
    <property type="match status" value="1"/>
</dbReference>
<dbReference type="PROSITE" id="PS50056">
    <property type="entry name" value="TYR_PHOSPHATASE_2"/>
    <property type="match status" value="1"/>
</dbReference>
<proteinExistence type="predicted"/>
<dbReference type="EC" id="3.1.3.48" evidence="1"/>
<dbReference type="InterPro" id="IPR000340">
    <property type="entry name" value="Dual-sp_phosphatase_cat-dom"/>
</dbReference>
<dbReference type="InterPro" id="IPR016130">
    <property type="entry name" value="Tyr_Pase_AS"/>
</dbReference>
<feature type="non-terminal residue" evidence="4">
    <location>
        <position position="1"/>
    </location>
</feature>